<feature type="compositionally biased region" description="Basic residues" evidence="1">
    <location>
        <begin position="93"/>
        <end position="105"/>
    </location>
</feature>
<feature type="region of interest" description="Disordered" evidence="1">
    <location>
        <begin position="82"/>
        <end position="116"/>
    </location>
</feature>
<accession>A5BV04</accession>
<evidence type="ECO:0000256" key="1">
    <source>
        <dbReference type="SAM" id="MobiDB-lite"/>
    </source>
</evidence>
<name>A5BV04_VITVI</name>
<evidence type="ECO:0000313" key="2">
    <source>
        <dbReference type="EMBL" id="CAN72726.1"/>
    </source>
</evidence>
<feature type="region of interest" description="Disordered" evidence="1">
    <location>
        <begin position="1"/>
        <end position="36"/>
    </location>
</feature>
<sequence>MEENGRPPMVVSGGGSSEDVMRGGRGGAWSGDRRAGVMGSARGRWTYLLNRAFSEIPPNSGETILERNRTFERWRQTSLAKTRIVGDGLPTSPKRHISWRKKQRSRGGGESKTDTS</sequence>
<dbReference type="AlphaFoldDB" id="A5BV04"/>
<feature type="compositionally biased region" description="Basic and acidic residues" evidence="1">
    <location>
        <begin position="107"/>
        <end position="116"/>
    </location>
</feature>
<gene>
    <name evidence="2" type="ORF">VITISV_015093</name>
</gene>
<protein>
    <submittedName>
        <fullName evidence="2">Uncharacterized protein</fullName>
    </submittedName>
</protein>
<reference evidence="2" key="1">
    <citation type="journal article" date="2007" name="PLoS ONE">
        <title>The first genome sequence of an elite grapevine cultivar (Pinot noir Vitis vinifera L.): coping with a highly heterozygous genome.</title>
        <authorList>
            <person name="Velasco R."/>
            <person name="Zharkikh A."/>
            <person name="Troggio M."/>
            <person name="Cartwright D.A."/>
            <person name="Cestaro A."/>
            <person name="Pruss D."/>
            <person name="Pindo M."/>
            <person name="FitzGerald L.M."/>
            <person name="Vezzulli S."/>
            <person name="Reid J."/>
            <person name="Malacarne G."/>
            <person name="Iliev D."/>
            <person name="Coppola G."/>
            <person name="Wardell B."/>
            <person name="Micheletti D."/>
            <person name="Macalma T."/>
            <person name="Facci M."/>
            <person name="Mitchell J.T."/>
            <person name="Perazzolli M."/>
            <person name="Eldredge G."/>
            <person name="Gatto P."/>
            <person name="Oyzerski R."/>
            <person name="Moretto M."/>
            <person name="Gutin N."/>
            <person name="Stefanini M."/>
            <person name="Chen Y."/>
            <person name="Segala C."/>
            <person name="Davenport C."/>
            <person name="Dematte L."/>
            <person name="Mraz A."/>
            <person name="Battilana J."/>
            <person name="Stormo K."/>
            <person name="Costa F."/>
            <person name="Tao Q."/>
            <person name="Si-Ammour A."/>
            <person name="Harkins T."/>
            <person name="Lackey A."/>
            <person name="Perbost C."/>
            <person name="Taillon B."/>
            <person name="Stella A."/>
            <person name="Solovyev V."/>
            <person name="Fawcett J.A."/>
            <person name="Sterck L."/>
            <person name="Vandepoele K."/>
            <person name="Grando S.M."/>
            <person name="Toppo S."/>
            <person name="Moser C."/>
            <person name="Lanchbury J."/>
            <person name="Bogden R."/>
            <person name="Skolnick M."/>
            <person name="Sgaramella V."/>
            <person name="Bhatnagar S.K."/>
            <person name="Fontana P."/>
            <person name="Gutin A."/>
            <person name="Van de Peer Y."/>
            <person name="Salamini F."/>
            <person name="Viola R."/>
        </authorList>
    </citation>
    <scope>NUCLEOTIDE SEQUENCE</scope>
</reference>
<dbReference type="EMBL" id="AM472171">
    <property type="protein sequence ID" value="CAN72726.1"/>
    <property type="molecule type" value="Genomic_DNA"/>
</dbReference>
<proteinExistence type="predicted"/>
<organism evidence="2">
    <name type="scientific">Vitis vinifera</name>
    <name type="common">Grape</name>
    <dbReference type="NCBI Taxonomy" id="29760"/>
    <lineage>
        <taxon>Eukaryota</taxon>
        <taxon>Viridiplantae</taxon>
        <taxon>Streptophyta</taxon>
        <taxon>Embryophyta</taxon>
        <taxon>Tracheophyta</taxon>
        <taxon>Spermatophyta</taxon>
        <taxon>Magnoliopsida</taxon>
        <taxon>eudicotyledons</taxon>
        <taxon>Gunneridae</taxon>
        <taxon>Pentapetalae</taxon>
        <taxon>rosids</taxon>
        <taxon>Vitales</taxon>
        <taxon>Vitaceae</taxon>
        <taxon>Viteae</taxon>
        <taxon>Vitis</taxon>
    </lineage>
</organism>